<keyword evidence="2" id="KW-0804">Transcription</keyword>
<evidence type="ECO:0000256" key="1">
    <source>
        <dbReference type="ARBA" id="ARBA00023015"/>
    </source>
</evidence>
<dbReference type="PANTHER" id="PTHR34236">
    <property type="entry name" value="DIMETHYL SULFOXIDE REDUCTASE TRANSCRIPTIONAL ACTIVATOR"/>
    <property type="match status" value="1"/>
</dbReference>
<feature type="domain" description="HTH bat-type" evidence="3">
    <location>
        <begin position="150"/>
        <end position="202"/>
    </location>
</feature>
<evidence type="ECO:0000313" key="4">
    <source>
        <dbReference type="EMBL" id="SDZ83410.1"/>
    </source>
</evidence>
<organism evidence="4 5">
    <name type="scientific">Haloplanus vescus</name>
    <dbReference type="NCBI Taxonomy" id="555874"/>
    <lineage>
        <taxon>Archaea</taxon>
        <taxon>Methanobacteriati</taxon>
        <taxon>Methanobacteriota</taxon>
        <taxon>Stenosarchaea group</taxon>
        <taxon>Halobacteria</taxon>
        <taxon>Halobacteriales</taxon>
        <taxon>Haloferacaceae</taxon>
        <taxon>Haloplanus</taxon>
    </lineage>
</organism>
<proteinExistence type="predicted"/>
<evidence type="ECO:0000313" key="5">
    <source>
        <dbReference type="Proteomes" id="UP000236755"/>
    </source>
</evidence>
<dbReference type="OrthoDB" id="51502at2157"/>
<sequence length="218" mass="24207">MPQANLTVTIPEGVWIGDVSRRYPDASIRILAALADDDAGVGLTEITAPDLQDVVADIQSSDSVTELEVLQRYEDTVLVQFETTMPLLLFPVQGSGVPLTMPFTIEDGEAEWELTAPQHRLSELGEQLEAFDIPFTVNEVHQRIEPEQLLTDRQLRLVTAAVEHEYYDTPRGCSLTELADELDFAKSTCSETLHRAEGKIVKQFVENADEATIESTHP</sequence>
<dbReference type="RefSeq" id="WP_092631361.1">
    <property type="nucleotide sequence ID" value="NZ_FNQT01000001.1"/>
</dbReference>
<gene>
    <name evidence="4" type="ORF">SAMN04488065_0655</name>
</gene>
<dbReference type="PANTHER" id="PTHR34236:SF1">
    <property type="entry name" value="DIMETHYL SULFOXIDE REDUCTASE TRANSCRIPTIONAL ACTIVATOR"/>
    <property type="match status" value="1"/>
</dbReference>
<keyword evidence="1" id="KW-0805">Transcription regulation</keyword>
<dbReference type="AlphaFoldDB" id="A0A1H3W8Y0"/>
<dbReference type="EMBL" id="FNQT01000001">
    <property type="protein sequence ID" value="SDZ83410.1"/>
    <property type="molecule type" value="Genomic_DNA"/>
</dbReference>
<evidence type="ECO:0000256" key="2">
    <source>
        <dbReference type="ARBA" id="ARBA00023163"/>
    </source>
</evidence>
<evidence type="ECO:0000259" key="3">
    <source>
        <dbReference type="Pfam" id="PF04967"/>
    </source>
</evidence>
<dbReference type="Pfam" id="PF04967">
    <property type="entry name" value="HTH_10"/>
    <property type="match status" value="1"/>
</dbReference>
<dbReference type="STRING" id="555874.SAMN04488065_0655"/>
<accession>A0A1H3W8Y0</accession>
<dbReference type="InterPro" id="IPR007050">
    <property type="entry name" value="HTH_bacterioopsin"/>
</dbReference>
<name>A0A1H3W8Y0_9EURY</name>
<keyword evidence="5" id="KW-1185">Reference proteome</keyword>
<protein>
    <recommendedName>
        <fullName evidence="3">HTH bat-type domain-containing protein</fullName>
    </recommendedName>
</protein>
<dbReference type="Proteomes" id="UP000236755">
    <property type="component" value="Unassembled WGS sequence"/>
</dbReference>
<reference evidence="4 5" key="1">
    <citation type="submission" date="2016-10" db="EMBL/GenBank/DDBJ databases">
        <authorList>
            <person name="de Groot N.N."/>
        </authorList>
    </citation>
    <scope>NUCLEOTIDE SEQUENCE [LARGE SCALE GENOMIC DNA]</scope>
    <source>
        <strain evidence="4 5">CGMCC 1.8712</strain>
    </source>
</reference>